<protein>
    <submittedName>
        <fullName evidence="1">Uncharacterized protein</fullName>
    </submittedName>
</protein>
<comment type="caution">
    <text evidence="1">The sequence shown here is derived from an EMBL/GenBank/DDBJ whole genome shotgun (WGS) entry which is preliminary data.</text>
</comment>
<dbReference type="EMBL" id="BGPR01005241">
    <property type="protein sequence ID" value="GBN08189.1"/>
    <property type="molecule type" value="Genomic_DNA"/>
</dbReference>
<dbReference type="OrthoDB" id="6433223at2759"/>
<name>A0A4Y2L1B3_ARAVE</name>
<sequence>MCDLFIEKNQLLETQSFSLIKDVSPIAQEIISPKHLYEVLEQINNTVEHIVLICDKMYRIQQVLQEKPCERTLKVNPSCQKAVLKFFTITNEIMDKLQLQVESTENYQSRNAAGMEAHHKELQSRLHNKILDLAKRIDIISQFRDKILPTSIQNSVSTSKLDMLLS</sequence>
<dbReference type="Proteomes" id="UP000499080">
    <property type="component" value="Unassembled WGS sequence"/>
</dbReference>
<accession>A0A4Y2L1B3</accession>
<organism evidence="1 2">
    <name type="scientific">Araneus ventricosus</name>
    <name type="common">Orbweaver spider</name>
    <name type="synonym">Epeira ventricosa</name>
    <dbReference type="NCBI Taxonomy" id="182803"/>
    <lineage>
        <taxon>Eukaryota</taxon>
        <taxon>Metazoa</taxon>
        <taxon>Ecdysozoa</taxon>
        <taxon>Arthropoda</taxon>
        <taxon>Chelicerata</taxon>
        <taxon>Arachnida</taxon>
        <taxon>Araneae</taxon>
        <taxon>Araneomorphae</taxon>
        <taxon>Entelegynae</taxon>
        <taxon>Araneoidea</taxon>
        <taxon>Araneidae</taxon>
        <taxon>Araneus</taxon>
    </lineage>
</organism>
<dbReference type="AlphaFoldDB" id="A0A4Y2L1B3"/>
<evidence type="ECO:0000313" key="2">
    <source>
        <dbReference type="Proteomes" id="UP000499080"/>
    </source>
</evidence>
<gene>
    <name evidence="1" type="ORF">AVEN_192523_1</name>
</gene>
<proteinExistence type="predicted"/>
<keyword evidence="2" id="KW-1185">Reference proteome</keyword>
<evidence type="ECO:0000313" key="1">
    <source>
        <dbReference type="EMBL" id="GBN08189.1"/>
    </source>
</evidence>
<reference evidence="1 2" key="1">
    <citation type="journal article" date="2019" name="Sci. Rep.">
        <title>Orb-weaving spider Araneus ventricosus genome elucidates the spidroin gene catalogue.</title>
        <authorList>
            <person name="Kono N."/>
            <person name="Nakamura H."/>
            <person name="Ohtoshi R."/>
            <person name="Moran D.A.P."/>
            <person name="Shinohara A."/>
            <person name="Yoshida Y."/>
            <person name="Fujiwara M."/>
            <person name="Mori M."/>
            <person name="Tomita M."/>
            <person name="Arakawa K."/>
        </authorList>
    </citation>
    <scope>NUCLEOTIDE SEQUENCE [LARGE SCALE GENOMIC DNA]</scope>
</reference>